<dbReference type="AlphaFoldDB" id="A0A2G9ZM58"/>
<evidence type="ECO:0000256" key="6">
    <source>
        <dbReference type="PROSITE-ProRule" id="PRU00706"/>
    </source>
</evidence>
<sequence>MKKEVQLKNKGVKSTDEICLIILRNEILRNRRIPDALQDLNSLENIDIIQIKIMTPTRELIEAHYNKNEVWLKKVGEKTIDLLQANTRPIEHDALGYGQLILESLINYNTEGPIMAIVLRGPDACAQLRALVGDTNPELAQGGTMRAKYSNDSMRQAGLEVRAVRNAIHCSEDAFDGVTETKLFFPEFNLNDLIAS</sequence>
<organism evidence="9 10">
    <name type="scientific">Candidatus Falkowbacteria bacterium CG23_combo_of_CG06-09_8_20_14_all_41_10</name>
    <dbReference type="NCBI Taxonomy" id="1974571"/>
    <lineage>
        <taxon>Bacteria</taxon>
        <taxon>Candidatus Falkowiibacteriota</taxon>
    </lineage>
</organism>
<comment type="cofactor">
    <cofactor evidence="1">
        <name>Mg(2+)</name>
        <dbReference type="ChEBI" id="CHEBI:18420"/>
    </cofactor>
</comment>
<dbReference type="SUPFAM" id="SSF54919">
    <property type="entry name" value="Nucleoside diphosphate kinase, NDK"/>
    <property type="match status" value="1"/>
</dbReference>
<comment type="caution">
    <text evidence="6">Lacks conserved residue(s) required for the propagation of feature annotation.</text>
</comment>
<dbReference type="InterPro" id="IPR034907">
    <property type="entry name" value="NDK-like_dom"/>
</dbReference>
<keyword evidence="4" id="KW-0808">Transferase</keyword>
<evidence type="ECO:0000256" key="7">
    <source>
        <dbReference type="RuleBase" id="RU004011"/>
    </source>
</evidence>
<dbReference type="SMART" id="SM00562">
    <property type="entry name" value="NDK"/>
    <property type="match status" value="1"/>
</dbReference>
<evidence type="ECO:0000256" key="4">
    <source>
        <dbReference type="ARBA" id="ARBA00022679"/>
    </source>
</evidence>
<accession>A0A2G9ZM58</accession>
<proteinExistence type="inferred from homology"/>
<evidence type="ECO:0000256" key="2">
    <source>
        <dbReference type="ARBA" id="ARBA00008142"/>
    </source>
</evidence>
<gene>
    <name evidence="9" type="ORF">COX21_03840</name>
</gene>
<dbReference type="PANTHER" id="PTHR11349">
    <property type="entry name" value="NUCLEOSIDE DIPHOSPHATE KINASE"/>
    <property type="match status" value="1"/>
</dbReference>
<dbReference type="PROSITE" id="PS51374">
    <property type="entry name" value="NDPK_LIKE"/>
    <property type="match status" value="1"/>
</dbReference>
<dbReference type="GO" id="GO:0004550">
    <property type="term" value="F:nucleoside diphosphate kinase activity"/>
    <property type="evidence" value="ECO:0007669"/>
    <property type="project" value="UniProtKB-EC"/>
</dbReference>
<keyword evidence="5" id="KW-0418">Kinase</keyword>
<dbReference type="GO" id="GO:0006183">
    <property type="term" value="P:GTP biosynthetic process"/>
    <property type="evidence" value="ECO:0007669"/>
    <property type="project" value="InterPro"/>
</dbReference>
<dbReference type="InterPro" id="IPR001564">
    <property type="entry name" value="Nucleoside_diP_kinase"/>
</dbReference>
<feature type="domain" description="Nucleoside diphosphate kinase-like" evidence="8">
    <location>
        <begin position="16"/>
        <end position="192"/>
    </location>
</feature>
<evidence type="ECO:0000256" key="1">
    <source>
        <dbReference type="ARBA" id="ARBA00001946"/>
    </source>
</evidence>
<dbReference type="Gene3D" id="3.30.70.141">
    <property type="entry name" value="Nucleoside diphosphate kinase-like domain"/>
    <property type="match status" value="1"/>
</dbReference>
<comment type="similarity">
    <text evidence="2 6 7">Belongs to the NDK family.</text>
</comment>
<dbReference type="GO" id="GO:0006241">
    <property type="term" value="P:CTP biosynthetic process"/>
    <property type="evidence" value="ECO:0007669"/>
    <property type="project" value="InterPro"/>
</dbReference>
<reference evidence="9 10" key="1">
    <citation type="submission" date="2017-09" db="EMBL/GenBank/DDBJ databases">
        <title>Depth-based differentiation of microbial function through sediment-hosted aquifers and enrichment of novel symbionts in the deep terrestrial subsurface.</title>
        <authorList>
            <person name="Probst A.J."/>
            <person name="Ladd B."/>
            <person name="Jarett J.K."/>
            <person name="Geller-Mcgrath D.E."/>
            <person name="Sieber C.M."/>
            <person name="Emerson J.B."/>
            <person name="Anantharaman K."/>
            <person name="Thomas B.C."/>
            <person name="Malmstrom R."/>
            <person name="Stieglmeier M."/>
            <person name="Klingl A."/>
            <person name="Woyke T."/>
            <person name="Ryan C.M."/>
            <person name="Banfield J.F."/>
        </authorList>
    </citation>
    <scope>NUCLEOTIDE SEQUENCE [LARGE SCALE GENOMIC DNA]</scope>
    <source>
        <strain evidence="9">CG23_combo_of_CG06-09_8_20_14_all_41_10</strain>
    </source>
</reference>
<dbReference type="InterPro" id="IPR036850">
    <property type="entry name" value="NDK-like_dom_sf"/>
</dbReference>
<protein>
    <recommendedName>
        <fullName evidence="3">nucleoside-diphosphate kinase</fullName>
        <ecNumber evidence="3">2.7.4.6</ecNumber>
    </recommendedName>
</protein>
<evidence type="ECO:0000313" key="9">
    <source>
        <dbReference type="EMBL" id="PIP34265.1"/>
    </source>
</evidence>
<dbReference type="Pfam" id="PF00334">
    <property type="entry name" value="NDK"/>
    <property type="match status" value="1"/>
</dbReference>
<dbReference type="GO" id="GO:0006228">
    <property type="term" value="P:UTP biosynthetic process"/>
    <property type="evidence" value="ECO:0007669"/>
    <property type="project" value="InterPro"/>
</dbReference>
<evidence type="ECO:0000259" key="8">
    <source>
        <dbReference type="SMART" id="SM00562"/>
    </source>
</evidence>
<evidence type="ECO:0000256" key="3">
    <source>
        <dbReference type="ARBA" id="ARBA00012966"/>
    </source>
</evidence>
<evidence type="ECO:0000256" key="5">
    <source>
        <dbReference type="ARBA" id="ARBA00022777"/>
    </source>
</evidence>
<dbReference type="EMBL" id="PCSE01000108">
    <property type="protein sequence ID" value="PIP34265.1"/>
    <property type="molecule type" value="Genomic_DNA"/>
</dbReference>
<comment type="caution">
    <text evidence="9">The sequence shown here is derived from an EMBL/GenBank/DDBJ whole genome shotgun (WGS) entry which is preliminary data.</text>
</comment>
<dbReference type="EC" id="2.7.4.6" evidence="3"/>
<name>A0A2G9ZM58_9BACT</name>
<dbReference type="Proteomes" id="UP000231408">
    <property type="component" value="Unassembled WGS sequence"/>
</dbReference>
<evidence type="ECO:0000313" key="10">
    <source>
        <dbReference type="Proteomes" id="UP000231408"/>
    </source>
</evidence>
<dbReference type="PRINTS" id="PR01243">
    <property type="entry name" value="NUCDPKINASE"/>
</dbReference>